<keyword evidence="6" id="KW-0964">Secreted</keyword>
<evidence type="ECO:0000256" key="15">
    <source>
        <dbReference type="ARBA" id="ARBA00023237"/>
    </source>
</evidence>
<keyword evidence="11" id="KW-0378">Hydrolase</keyword>
<dbReference type="GO" id="GO:0004252">
    <property type="term" value="F:serine-type endopeptidase activity"/>
    <property type="evidence" value="ECO:0007669"/>
    <property type="project" value="InterPro"/>
</dbReference>
<dbReference type="Proteomes" id="UP000494122">
    <property type="component" value="Unassembled WGS sequence"/>
</dbReference>
<evidence type="ECO:0000256" key="10">
    <source>
        <dbReference type="ARBA" id="ARBA00022764"/>
    </source>
</evidence>
<gene>
    <name evidence="18" type="ORF">LMG3328_04987</name>
</gene>
<keyword evidence="9" id="KW-0732">Signal</keyword>
<dbReference type="EMBL" id="CADILE010000018">
    <property type="protein sequence ID" value="CAB3914596.1"/>
    <property type="molecule type" value="Genomic_DNA"/>
</dbReference>
<dbReference type="InterPro" id="IPR012332">
    <property type="entry name" value="Autotransporter_pectin_lyase_C"/>
</dbReference>
<dbReference type="GO" id="GO:0006508">
    <property type="term" value="P:proteolysis"/>
    <property type="evidence" value="ECO:0007669"/>
    <property type="project" value="UniProtKB-KW"/>
</dbReference>
<feature type="compositionally biased region" description="Basic and acidic residues" evidence="16">
    <location>
        <begin position="1306"/>
        <end position="1315"/>
    </location>
</feature>
<evidence type="ECO:0000256" key="13">
    <source>
        <dbReference type="ARBA" id="ARBA00023136"/>
    </source>
</evidence>
<dbReference type="PROSITE" id="PS51208">
    <property type="entry name" value="AUTOTRANSPORTER"/>
    <property type="match status" value="1"/>
</dbReference>
<dbReference type="InterPro" id="IPR011050">
    <property type="entry name" value="Pectin_lyase_fold/virulence"/>
</dbReference>
<dbReference type="NCBIfam" id="TIGR01414">
    <property type="entry name" value="autotrans_barl"/>
    <property type="match status" value="1"/>
</dbReference>
<dbReference type="GO" id="GO:0009279">
    <property type="term" value="C:cell outer membrane"/>
    <property type="evidence" value="ECO:0007669"/>
    <property type="project" value="UniProtKB-SubCell"/>
</dbReference>
<comment type="subcellular location">
    <subcellularLocation>
        <location evidence="3">Cell outer membrane</location>
        <topology evidence="3">Multi-pass membrane protein</topology>
    </subcellularLocation>
    <subcellularLocation>
        <location evidence="1">Cell surface</location>
    </subcellularLocation>
    <subcellularLocation>
        <location evidence="2">Periplasm</location>
    </subcellularLocation>
    <subcellularLocation>
        <location evidence="4">Secreted</location>
    </subcellularLocation>
</comment>
<dbReference type="Gene3D" id="2.40.10.120">
    <property type="match status" value="1"/>
</dbReference>
<keyword evidence="7" id="KW-0645">Protease</keyword>
<evidence type="ECO:0000256" key="6">
    <source>
        <dbReference type="ARBA" id="ARBA00022525"/>
    </source>
</evidence>
<evidence type="ECO:0000256" key="4">
    <source>
        <dbReference type="ARBA" id="ARBA00004613"/>
    </source>
</evidence>
<evidence type="ECO:0000256" key="3">
    <source>
        <dbReference type="ARBA" id="ARBA00004571"/>
    </source>
</evidence>
<name>A0A2M9GUP0_9BURK</name>
<dbReference type="PRINTS" id="PR00921">
    <property type="entry name" value="IGASERPTASE"/>
</dbReference>
<evidence type="ECO:0000256" key="5">
    <source>
        <dbReference type="ARBA" id="ARBA00022452"/>
    </source>
</evidence>
<keyword evidence="14" id="KW-0865">Zymogen</keyword>
<reference evidence="18 19" key="1">
    <citation type="submission" date="2020-04" db="EMBL/GenBank/DDBJ databases">
        <authorList>
            <person name="De Canck E."/>
        </authorList>
    </citation>
    <scope>NUCLEOTIDE SEQUENCE [LARGE SCALE GENOMIC DNA]</scope>
    <source>
        <strain evidence="18 19">LMG 3328</strain>
    </source>
</reference>
<dbReference type="InterPro" id="IPR005546">
    <property type="entry name" value="Autotransporte_beta"/>
</dbReference>
<feature type="compositionally biased region" description="Pro residues" evidence="16">
    <location>
        <begin position="1316"/>
        <end position="1325"/>
    </location>
</feature>
<dbReference type="RefSeq" id="WP_100508916.1">
    <property type="nucleotide sequence ID" value="NZ_CADILE010000018.1"/>
</dbReference>
<organism evidence="18 19">
    <name type="scientific">Achromobacter ruhlandii</name>
    <dbReference type="NCBI Taxonomy" id="72557"/>
    <lineage>
        <taxon>Bacteria</taxon>
        <taxon>Pseudomonadati</taxon>
        <taxon>Pseudomonadota</taxon>
        <taxon>Betaproteobacteria</taxon>
        <taxon>Burkholderiales</taxon>
        <taxon>Alcaligenaceae</taxon>
        <taxon>Achromobacter</taxon>
    </lineage>
</organism>
<evidence type="ECO:0000256" key="9">
    <source>
        <dbReference type="ARBA" id="ARBA00022729"/>
    </source>
</evidence>
<keyword evidence="10" id="KW-0574">Periplasm</keyword>
<dbReference type="Gene3D" id="2.40.128.130">
    <property type="entry name" value="Autotransporter beta-domain"/>
    <property type="match status" value="1"/>
</dbReference>
<evidence type="ECO:0000256" key="2">
    <source>
        <dbReference type="ARBA" id="ARBA00004418"/>
    </source>
</evidence>
<evidence type="ECO:0000256" key="17">
    <source>
        <dbReference type="SAM" id="Phobius"/>
    </source>
</evidence>
<evidence type="ECO:0000313" key="19">
    <source>
        <dbReference type="Proteomes" id="UP000494122"/>
    </source>
</evidence>
<dbReference type="Pfam" id="PF02395">
    <property type="entry name" value="Peptidase_S6"/>
    <property type="match status" value="1"/>
</dbReference>
<feature type="region of interest" description="Disordered" evidence="16">
    <location>
        <begin position="1306"/>
        <end position="1438"/>
    </location>
</feature>
<keyword evidence="12" id="KW-0720">Serine protease</keyword>
<keyword evidence="8 17" id="KW-0812">Transmembrane</keyword>
<feature type="compositionally biased region" description="Basic and acidic residues" evidence="16">
    <location>
        <begin position="1326"/>
        <end position="1355"/>
    </location>
</feature>
<feature type="transmembrane region" description="Helical" evidence="17">
    <location>
        <begin position="43"/>
        <end position="67"/>
    </location>
</feature>
<dbReference type="SMART" id="SM00869">
    <property type="entry name" value="Autotransporter"/>
    <property type="match status" value="1"/>
</dbReference>
<evidence type="ECO:0000256" key="12">
    <source>
        <dbReference type="ARBA" id="ARBA00022825"/>
    </source>
</evidence>
<evidence type="ECO:0000256" key="11">
    <source>
        <dbReference type="ARBA" id="ARBA00022801"/>
    </source>
</evidence>
<evidence type="ECO:0000256" key="14">
    <source>
        <dbReference type="ARBA" id="ARBA00023145"/>
    </source>
</evidence>
<evidence type="ECO:0000256" key="16">
    <source>
        <dbReference type="SAM" id="MobiDB-lite"/>
    </source>
</evidence>
<proteinExistence type="predicted"/>
<dbReference type="SUPFAM" id="SSF51126">
    <property type="entry name" value="Pectin lyase-like"/>
    <property type="match status" value="2"/>
</dbReference>
<evidence type="ECO:0000256" key="8">
    <source>
        <dbReference type="ARBA" id="ARBA00022692"/>
    </source>
</evidence>
<dbReference type="PROSITE" id="PS51691">
    <property type="entry name" value="PEPTIDASE_S6"/>
    <property type="match status" value="1"/>
</dbReference>
<evidence type="ECO:0000313" key="18">
    <source>
        <dbReference type="EMBL" id="CAB3914596.1"/>
    </source>
</evidence>
<evidence type="ECO:0000256" key="7">
    <source>
        <dbReference type="ARBA" id="ARBA00022670"/>
    </source>
</evidence>
<dbReference type="InterPro" id="IPR000710">
    <property type="entry name" value="Peptidase_S6"/>
</dbReference>
<evidence type="ECO:0000256" key="1">
    <source>
        <dbReference type="ARBA" id="ARBA00004241"/>
    </source>
</evidence>
<keyword evidence="5" id="KW-1134">Transmembrane beta strand</keyword>
<keyword evidence="17" id="KW-1133">Transmembrane helix</keyword>
<dbReference type="InterPro" id="IPR057393">
    <property type="entry name" value="PIC_HAP1_IgA0_b-sol2"/>
</dbReference>
<accession>A0A2M9GUP0</accession>
<dbReference type="GO" id="GO:0005576">
    <property type="term" value="C:extracellular region"/>
    <property type="evidence" value="ECO:0007669"/>
    <property type="project" value="UniProtKB-SubCell"/>
</dbReference>
<keyword evidence="13 17" id="KW-0472">Membrane</keyword>
<keyword evidence="15" id="KW-0998">Cell outer membrane</keyword>
<dbReference type="InterPro" id="IPR030396">
    <property type="entry name" value="Peptidase_S6_dom"/>
</dbReference>
<feature type="compositionally biased region" description="Polar residues" evidence="16">
    <location>
        <begin position="1394"/>
        <end position="1405"/>
    </location>
</feature>
<sequence length="1790" mass="190394">MNKIYSLKYNHQNQLVAVSEVCGARKRGSTTGTTRRARGKRALGTLVTALPLLAATLFGGTASASYVSIDIPYQTYRDFSENKGVFQPGALGLPIYDKSGQLRGRLSDTIPFIDFSSVSDDRAIETLIAPQYAVGVAHNVNHDEARFGRTVYSQIRRYLHPNYKTVHEYTQEWDFDITRTSKLVTDVAPIARSVVARAAVSTLDGGDKDRWTDAQRQQFPLFYRVGMGIQFVGPHTDEGVNMANVDPNPVDLPLKDGEHYLGYAYRWATGGIVTPMWSNETFVIAQGDKGLLPSYTEQGDSGSPLFAWDARKKQWVIAGTAADLASSEQGSYVYWSHLPDDFIASVMNKDSDPDVIHTAGDGALAWTFDSAQGTGTLKQTTGTPYTMHGYKKSATFELSNSALDFPGLDAGKNLAFRTADGTGTGHIRLQDAVNQGAGALTFHNDYIVSPDTNQTWMGGGIDVEQDVNVQWNVNGVAGDNLHKIGAGTLTIGGSGINPGGLRVGDGKVILSQQPDADGRVQAFDAITLSSGRAEVVLGDARQVDPDRIQWGVRGGVLDINGNDITFNQLADNALDHGATIANRAARKAGVTVNLSPVAPAAVTDYIIMPSRPGTGVRGDLYRRGVNYFVLKQNSFATVPSAATQTSDDYWEYAGQLQNLALELANARKREYFPTRTAFIFAGSLTDNLDVDIVNQANTAFIADGDIAIGDNAVSARQGEVVFQGHPVIHAINTPDVAQMLRDLGDDSVLTQSVSFDQPDWETRHFTLGKLALTDTTFRLARNAVLQGDIDARRARVILGSPSLYINKNDGGPLAQEPERGTSIAATDADKSSYHGKITLQDSSTLEIRELFAGAIDASGSAVSVLSDQAALTGHSRFAGSPLTLERGAHLKASGGWYDDGAITVADGAALTLSGAPEGPAHYFTQAIALQGDNANLHLAPGSHSFSDLSSPAASRITLGSSATTDAPETVYAGSVNAAQASMWIQETARWIVTGDSTLKQLQASQALLSFDDMAQTRNGFMARAQSGPDMPGNLSPAAAILPAYTLTADTVAATDSTFALRVDPNGGDHDRLTITTGLSGSGNRLRITEFGDRPASAAPVAREDLLLSAPASAPADLFQLEQAYTDGATDASAGGNPWLGGLAVSQDAGQRQWWFISMRDDAPWRLSQDRQFDALHLPTGGRVELSQPQAADWTPRTLQTGTLNASGVHFALTARPQDGASDSIHVATEALGDDNSLDLTLLVRGEVPDNASGRLLLASAPVSTADSYFKTGSVTQGLTVYVPNLEIVSTDTEKKWQLAYRAVERPADPPVEKPAEPPVAKPADPPVEKPADPPVEKPADTPVEKPADPPVEKPAEPPVENPAETPEIETPQGGGASPGDAPALDGDPGPATNPGATDTPQTGDPSGSPEAPDDTAASEPAPPPADNPVLVVTPDAGGGAQTRPGLSLFTAVSLKLSELDALGSREEIVKRLGQAGVAADEGTIRQITEVRRQIARTGTLASLPRVSFVLETNQLDKRLGDVRQLNEDAGLWIKTSHGRADYQQIGLKHTTLQFGLDRKQGRQLYGIMGSYTQGSGQGDGALSERHTTGGIGLYYALIHEDGPFVDVIAKYLKTNQTYQFPSQLNIAAQGARSTSLLASVQAGWRLNLLNGGAFIEPSAEVVAGATSGYTLHGGKDSVDVRVNASRPVYAKIGAAVGLNLRSDAQHALAVSAGLFRLQNLRRGGSIDIVNNGSPDDVLRNPMADDSRYLVNLSLNARLSANWRIYSQVESSFAGKLKHDYNGQIGVRYQF</sequence>
<dbReference type="InterPro" id="IPR006315">
    <property type="entry name" value="OM_autotransptr_brl_dom"/>
</dbReference>
<dbReference type="Pfam" id="PF24078">
    <property type="entry name" value="Beta-sol_PIC_HAP1_IgA0_2nd"/>
    <property type="match status" value="1"/>
</dbReference>
<dbReference type="SUPFAM" id="SSF103515">
    <property type="entry name" value="Autotransporter"/>
    <property type="match status" value="1"/>
</dbReference>
<dbReference type="Gene3D" id="2.160.20.20">
    <property type="match status" value="2"/>
</dbReference>
<dbReference type="GO" id="GO:0009986">
    <property type="term" value="C:cell surface"/>
    <property type="evidence" value="ECO:0007669"/>
    <property type="project" value="UniProtKB-SubCell"/>
</dbReference>
<protein>
    <submittedName>
        <fullName evidence="18">Uncharacterized protein</fullName>
    </submittedName>
</protein>
<dbReference type="InterPro" id="IPR036709">
    <property type="entry name" value="Autotransporte_beta_dom_sf"/>
</dbReference>
<dbReference type="GO" id="GO:0042597">
    <property type="term" value="C:periplasmic space"/>
    <property type="evidence" value="ECO:0007669"/>
    <property type="project" value="UniProtKB-SubCell"/>
</dbReference>